<feature type="domain" description="Carrier" evidence="9">
    <location>
        <begin position="2544"/>
        <end position="2618"/>
    </location>
</feature>
<dbReference type="Gene3D" id="3.40.640.10">
    <property type="entry name" value="Type I PLP-dependent aspartate aminotransferase-like (Major domain)"/>
    <property type="match status" value="1"/>
</dbReference>
<dbReference type="Gene3D" id="3.30.559.30">
    <property type="entry name" value="Nonribosomal peptide synthetase, condensation domain"/>
    <property type="match status" value="1"/>
</dbReference>
<dbReference type="Gene3D" id="3.30.559.10">
    <property type="entry name" value="Chloramphenicol acetyltransferase-like domain"/>
    <property type="match status" value="1"/>
</dbReference>
<dbReference type="InterPro" id="IPR050091">
    <property type="entry name" value="PKS_NRPS_Biosynth_Enz"/>
</dbReference>
<dbReference type="Gene3D" id="3.30.70.3290">
    <property type="match status" value="1"/>
</dbReference>
<dbReference type="Pfam" id="PF00698">
    <property type="entry name" value="Acyl_transf_1"/>
    <property type="match status" value="1"/>
</dbReference>
<dbReference type="RefSeq" id="WP_377795692.1">
    <property type="nucleotide sequence ID" value="NZ_JBHSLW010000005.1"/>
</dbReference>
<evidence type="ECO:0000256" key="8">
    <source>
        <dbReference type="SAM" id="MobiDB-lite"/>
    </source>
</evidence>
<feature type="region of interest" description="Disordered" evidence="8">
    <location>
        <begin position="2520"/>
        <end position="2545"/>
    </location>
</feature>
<dbReference type="InterPro" id="IPR020845">
    <property type="entry name" value="AMP-binding_CS"/>
</dbReference>
<dbReference type="Gene3D" id="3.30.300.30">
    <property type="match status" value="1"/>
</dbReference>
<dbReference type="CDD" id="cd00610">
    <property type="entry name" value="OAT_like"/>
    <property type="match status" value="1"/>
</dbReference>
<dbReference type="InterPro" id="IPR015421">
    <property type="entry name" value="PyrdxlP-dep_Trfase_major"/>
</dbReference>
<dbReference type="InterPro" id="IPR025110">
    <property type="entry name" value="AMP-bd_C"/>
</dbReference>
<keyword evidence="4" id="KW-0597">Phosphoprotein</keyword>
<dbReference type="Pfam" id="PF00109">
    <property type="entry name" value="ketoacyl-synt"/>
    <property type="match status" value="1"/>
</dbReference>
<dbReference type="PROSITE" id="PS00600">
    <property type="entry name" value="AA_TRANSFER_CLASS_3"/>
    <property type="match status" value="1"/>
</dbReference>
<dbReference type="Pfam" id="PF00550">
    <property type="entry name" value="PP-binding"/>
    <property type="match status" value="2"/>
</dbReference>
<dbReference type="Proteomes" id="UP001596053">
    <property type="component" value="Unassembled WGS sequence"/>
</dbReference>
<feature type="domain" description="Carrier" evidence="9">
    <location>
        <begin position="920"/>
        <end position="998"/>
    </location>
</feature>
<evidence type="ECO:0000313" key="11">
    <source>
        <dbReference type="EMBL" id="MFC5418457.1"/>
    </source>
</evidence>
<dbReference type="InterPro" id="IPR036736">
    <property type="entry name" value="ACP-like_sf"/>
</dbReference>
<evidence type="ECO:0000256" key="1">
    <source>
        <dbReference type="ARBA" id="ARBA00001933"/>
    </source>
</evidence>
<dbReference type="SMART" id="SM00823">
    <property type="entry name" value="PKS_PP"/>
    <property type="match status" value="2"/>
</dbReference>
<comment type="similarity">
    <text evidence="7">In the C-terminal section; belongs to the NRP synthetase family.</text>
</comment>
<evidence type="ECO:0000256" key="2">
    <source>
        <dbReference type="ARBA" id="ARBA00001957"/>
    </source>
</evidence>
<reference evidence="12" key="1">
    <citation type="journal article" date="2019" name="Int. J. Syst. Evol. Microbiol.">
        <title>The Global Catalogue of Microorganisms (GCM) 10K type strain sequencing project: providing services to taxonomists for standard genome sequencing and annotation.</title>
        <authorList>
            <consortium name="The Broad Institute Genomics Platform"/>
            <consortium name="The Broad Institute Genome Sequencing Center for Infectious Disease"/>
            <person name="Wu L."/>
            <person name="Ma J."/>
        </authorList>
    </citation>
    <scope>NUCLEOTIDE SEQUENCE [LARGE SCALE GENOMIC DNA]</scope>
    <source>
        <strain evidence="12">NCAIM B.01391</strain>
    </source>
</reference>
<dbReference type="InterPro" id="IPR006162">
    <property type="entry name" value="Ppantetheine_attach_site"/>
</dbReference>
<dbReference type="SUPFAM" id="SSF53901">
    <property type="entry name" value="Thiolase-like"/>
    <property type="match status" value="1"/>
</dbReference>
<dbReference type="PANTHER" id="PTHR43775">
    <property type="entry name" value="FATTY ACID SYNTHASE"/>
    <property type="match status" value="1"/>
</dbReference>
<dbReference type="Pfam" id="PF00202">
    <property type="entry name" value="Aminotran_3"/>
    <property type="match status" value="1"/>
</dbReference>
<sequence length="2656" mass="281337">MTDPLPERAVAIIGLAGRFPGAPDVGTLWQNLLDGVESITSFDPAELEDGFDAATRALPNFVAAKPVLDGVDQFDAPFFGMMPREAALTDPQQRLLLECAWEALEDAGYDPAAPGQCIGVFAGATSSTYLLQNLLHDRKTIADYTSGFQIGNLPLLVGSAADFTATRIGYKLGLTGPCVAVQSACSTSLLAVAQAVQNLLCNGCDMALAGGVSITFPQRRGYLAQEGGIVSTDGHCRAFDASASGTIFGSGAGLVVLKRLEDAIADRDQIYAVIRGVGVNNDGTGKVGFTAPSVEGQAAAIAMAHAAADIDARSIGYVECHGTGTPMGDPIEVAGLTAAFRLTTEDRRFCALGSIKSNIGHLDAAAGVTGLIKASLAVKNGVLPASLHVTQPNPALELPDSPFFIADHRQEWPGQSGPRRAGVSAFGFGGTNVHLVLEQAPASEAAAPARRNQLLTLSARSAAALGAARDRLAEHVETHPEQDLADVAFTLQAGRRPFPYRLAVTASDPAEAVAALRKQNTDRATAVTGAGDLVFMFPGQGSQYPQMARELYAGEPVFRKTVDLCCDLLKPELGLDLRSLLYPSNGGDPEKLSATLLAQPAIFTVEYALAQLLMSWGLQPSAMIGHSVGEFAAACIAGVFSLEDALALVAKRGRMMQELPGGAMLAVRLPDVEIAALARDGVCVAAVNAPGMGVLAGPFDAIEALEAELAQRGVTHRRLQTSHAFHSAMIAPLIAPFTEAVAAVRLNAPELPYISGVTGDWVGADQTTDPSYWARHAREPVRFADGIATLVRNLSPILLEVGPGAALASFALQGAGAGRAAISCLPDAQGDAENMLAAALGRLWTAGIAPDWSAYQALGSPRRVSLPTYAFERSRHWVEAPATSPSIAAAVPAAAAAQPHPVQPEQEPAMAPHADTDIPAGRSELGSRVAAIFENLSGRAFGADETGASFLELGFDSLLLTQAAQGLQTAFGVQIRFRQLLDDLPSVDDVTRHIAELCPQEVAKPAAPVQAAAPTAPALAAPAPVAVAPAATILAERPSGSGLDALMREQLDVMSRLMERQLQTLSGQLAAPAIAAVTPALQPSPAPQPPAAAPSKPAPASPAASAASGSTARFKPLIRTGNEALTEAQHAHIALLTKLYVGKTATSKRLADQHRPVLADPRTVSGFAADWKEMVYPIVSARAKGARIWDVDGNVYIDLVNGYGQTAFGHAPDFVVEAVQAQLTDGFAIGPQSPLAHEASQLFCELTGHARVAFCNTGSEAVMAAMRVARTVTGRDRIVAFSGAYHGQYDEVLVRGVGEQHRSVPAAPGIPAEAVGRMTILDYGTDESLAWLREHTHELAAVLVEPVQSRRPGYLPAAFLKELRAITEKAGTALVFDEVVTGFRVHPAGVQALLGIKPDLATYGKVVGGGLPVGLLAGTARFMDALDGGAWRFGDDSMPEVGVTFFAGTFVRHPLALAATVAVLRHVKEKGPALTEALTQRMQGLVEALRRAFAKVGWDVPIESYGSVAYFEPGRDHRLGSLLHYHLRARGIFIQEHYPCFLTTQHGDAEIAAITAAFEDSLALMRRDGMLPGATAESLPPDVPAAPSEIELPLTEAQTEIWLSDQTGPEASAAFNESVSLTLDGDVDALRLAETVRQVAGRHAILNARFSPDGETMQLPPSGTFPVAISDLRGEPDPQAALQARIEAYASRPYDLVQGPVAEAEIIRLADRKHVLILSAHHIVCDGWSTNILLDEIATAYRSGVEALPAAMPFADYAAGTRQDPRTEEAAAYWTKMFAELPAPLELPTDRPRQAPRSFNGGTRTSFIEAELYRQVKAAGAKQRRTLFATLFAAFQVLLLRLSGQRDLVIGVPAAGQSLVEGPSPVGHCVNFLPIRSGIDPAEPFCAHLNKVGRLILDAYDHQSFTLGALLKRLRVPPVSGRLPLVEVQFNLERLAGNLDFGPGVQASVEPNPKAFSTFDLYVNIGESDDGLRIDCCYGADLFDAATIDRWLGHYRTLLAAFVANPEVVIVAMPLIEGDERQRLVSEINDTQVALHGDDGTIQAFERQVQQRPEAIAVSCGEQQLSYAALNAWADRIAAELTARVDAPESRVGLLIERSPALVAGMLGALKAGFPYVPLDPVMPKARIQRILRDSEAVALLAAGPLDPAIVEPDESVMLIDVDRTTANLAGIRTAAIGPDQLAYVIYTSGSTGAPKGVEVTHGGLSNLLFAMAREPGFASSDTMLAITTVTFDIAALELLLPLIQGGRVAIATADEAKDGSELLARLQQSGANVLQATPMTWRLLLEAGFRSRPGLRMLCGGEALPLDLARKLLEGGGELWNMYGPTETTIWSSVARIQPDDEVVTIGLPIANTQFYVVDDNNQPVGVGIPGELLIAGKGLARGYANNPKLSAASFIANPVDPGTSPKAYRTGDRAKYLPDGRIVHLGRLDHQVKLRGFRIEPGEIEAVLARKAGIVSAVILREDVSGEPRLVCYYVTGADSPPPAELRAALAQELPDYMVPTAWVGLPALPLNQSGKLDRAALPAPDGQSPAPKVDKAADPATPRTPVEDALIRIWSEVLRRDGIDVHDDLFDLGADSLSIFQITSRARREGLKVAARDFFRNRTIAAVAAALPDEVATENTASAAAFWKRPWRQLRDGAQQPSRPSAVSQRQRS</sequence>
<dbReference type="Pfam" id="PF13193">
    <property type="entry name" value="AMP-binding_C"/>
    <property type="match status" value="1"/>
</dbReference>
<evidence type="ECO:0000256" key="5">
    <source>
        <dbReference type="ARBA" id="ARBA00022679"/>
    </source>
</evidence>
<dbReference type="EMBL" id="JBHSLW010000005">
    <property type="protein sequence ID" value="MFC5418457.1"/>
    <property type="molecule type" value="Genomic_DNA"/>
</dbReference>
<dbReference type="Gene3D" id="3.40.47.10">
    <property type="match status" value="1"/>
</dbReference>
<keyword evidence="12" id="KW-1185">Reference proteome</keyword>
<feature type="compositionally biased region" description="Polar residues" evidence="8">
    <location>
        <begin position="2642"/>
        <end position="2656"/>
    </location>
</feature>
<dbReference type="NCBIfam" id="TIGR01733">
    <property type="entry name" value="AA-adenyl-dom"/>
    <property type="match status" value="1"/>
</dbReference>
<comment type="caution">
    <text evidence="11">The sequence shown here is derived from an EMBL/GenBank/DDBJ whole genome shotgun (WGS) entry which is preliminary data.</text>
</comment>
<evidence type="ECO:0000259" key="9">
    <source>
        <dbReference type="PROSITE" id="PS50075"/>
    </source>
</evidence>
<dbReference type="SUPFAM" id="SSF47336">
    <property type="entry name" value="ACP-like"/>
    <property type="match status" value="2"/>
</dbReference>
<feature type="region of interest" description="Disordered" evidence="8">
    <location>
        <begin position="1080"/>
        <end position="1108"/>
    </location>
</feature>
<dbReference type="Gene3D" id="2.30.38.10">
    <property type="entry name" value="Luciferase, Domain 3"/>
    <property type="match status" value="1"/>
</dbReference>
<keyword evidence="6" id="KW-0663">Pyridoxal phosphate</keyword>
<dbReference type="Gene3D" id="3.30.70.250">
    <property type="entry name" value="Malonyl-CoA ACP transacylase, ACP-binding"/>
    <property type="match status" value="1"/>
</dbReference>
<evidence type="ECO:0000256" key="7">
    <source>
        <dbReference type="ARBA" id="ARBA00029443"/>
    </source>
</evidence>
<dbReference type="Gene3D" id="1.10.1200.10">
    <property type="entry name" value="ACP-like"/>
    <property type="match status" value="2"/>
</dbReference>
<evidence type="ECO:0000259" key="10">
    <source>
        <dbReference type="PROSITE" id="PS52004"/>
    </source>
</evidence>
<keyword evidence="5" id="KW-0808">Transferase</keyword>
<dbReference type="InterPro" id="IPR015424">
    <property type="entry name" value="PyrdxlP-dep_Trfase"/>
</dbReference>
<feature type="compositionally biased region" description="Pro residues" evidence="8">
    <location>
        <begin position="1082"/>
        <end position="1100"/>
    </location>
</feature>
<dbReference type="InterPro" id="IPR020806">
    <property type="entry name" value="PKS_PP-bd"/>
</dbReference>
<feature type="domain" description="Ketosynthase family 3 (KS3)" evidence="10">
    <location>
        <begin position="7"/>
        <end position="439"/>
    </location>
</feature>
<dbReference type="CDD" id="cd00833">
    <property type="entry name" value="PKS"/>
    <property type="match status" value="1"/>
</dbReference>
<dbReference type="InterPro" id="IPR045851">
    <property type="entry name" value="AMP-bd_C_sf"/>
</dbReference>
<proteinExistence type="inferred from homology"/>
<dbReference type="InterPro" id="IPR049704">
    <property type="entry name" value="Aminotrans_3_PPA_site"/>
</dbReference>
<organism evidence="11 12">
    <name type="scientific">Bosea eneae</name>
    <dbReference type="NCBI Taxonomy" id="151454"/>
    <lineage>
        <taxon>Bacteria</taxon>
        <taxon>Pseudomonadati</taxon>
        <taxon>Pseudomonadota</taxon>
        <taxon>Alphaproteobacteria</taxon>
        <taxon>Hyphomicrobiales</taxon>
        <taxon>Boseaceae</taxon>
        <taxon>Bosea</taxon>
    </lineage>
</organism>
<dbReference type="InterPro" id="IPR010071">
    <property type="entry name" value="AA_adenyl_dom"/>
</dbReference>
<dbReference type="InterPro" id="IPR000873">
    <property type="entry name" value="AMP-dep_synth/lig_dom"/>
</dbReference>
<dbReference type="SUPFAM" id="SSF55048">
    <property type="entry name" value="Probable ACP-binding domain of malonyl-CoA ACP transacylase"/>
    <property type="match status" value="1"/>
</dbReference>
<evidence type="ECO:0000313" key="12">
    <source>
        <dbReference type="Proteomes" id="UP001596053"/>
    </source>
</evidence>
<dbReference type="Gene3D" id="3.90.1150.10">
    <property type="entry name" value="Aspartate Aminotransferase, domain 1"/>
    <property type="match status" value="1"/>
</dbReference>
<dbReference type="InterPro" id="IPR014030">
    <property type="entry name" value="Ketoacyl_synth_N"/>
</dbReference>
<name>A0ABW0IJK5_9HYPH</name>
<dbReference type="SUPFAM" id="SSF52777">
    <property type="entry name" value="CoA-dependent acyltransferases"/>
    <property type="match status" value="2"/>
</dbReference>
<comment type="cofactor">
    <cofactor evidence="2">
        <name>pantetheine 4'-phosphate</name>
        <dbReference type="ChEBI" id="CHEBI:47942"/>
    </cofactor>
</comment>
<dbReference type="SMART" id="SM00827">
    <property type="entry name" value="PKS_AT"/>
    <property type="match status" value="1"/>
</dbReference>
<dbReference type="InterPro" id="IPR018201">
    <property type="entry name" value="Ketoacyl_synth_AS"/>
</dbReference>
<dbReference type="CDD" id="cd19531">
    <property type="entry name" value="LCL_NRPS-like"/>
    <property type="match status" value="1"/>
</dbReference>
<dbReference type="PROSITE" id="PS00012">
    <property type="entry name" value="PHOSPHOPANTETHEINE"/>
    <property type="match status" value="1"/>
</dbReference>
<dbReference type="InterPro" id="IPR016035">
    <property type="entry name" value="Acyl_Trfase/lysoPLipase"/>
</dbReference>
<dbReference type="InterPro" id="IPR015422">
    <property type="entry name" value="PyrdxlP-dep_Trfase_small"/>
</dbReference>
<dbReference type="InterPro" id="IPR023213">
    <property type="entry name" value="CAT-like_dom_sf"/>
</dbReference>
<dbReference type="InterPro" id="IPR009081">
    <property type="entry name" value="PP-bd_ACP"/>
</dbReference>
<dbReference type="InterPro" id="IPR001242">
    <property type="entry name" value="Condensation_dom"/>
</dbReference>
<dbReference type="InterPro" id="IPR005814">
    <property type="entry name" value="Aminotrans_3"/>
</dbReference>
<dbReference type="SUPFAM" id="SSF52151">
    <property type="entry name" value="FabD/lysophospholipase-like"/>
    <property type="match status" value="1"/>
</dbReference>
<dbReference type="InterPro" id="IPR001227">
    <property type="entry name" value="Ac_transferase_dom_sf"/>
</dbReference>
<keyword evidence="3" id="KW-0596">Phosphopantetheine</keyword>
<dbReference type="Pfam" id="PF00668">
    <property type="entry name" value="Condensation"/>
    <property type="match status" value="1"/>
</dbReference>
<dbReference type="PROSITE" id="PS00455">
    <property type="entry name" value="AMP_BINDING"/>
    <property type="match status" value="1"/>
</dbReference>
<dbReference type="InterPro" id="IPR014031">
    <property type="entry name" value="Ketoacyl_synth_C"/>
</dbReference>
<dbReference type="PANTHER" id="PTHR43775:SF37">
    <property type="entry name" value="SI:DKEY-61P9.11"/>
    <property type="match status" value="1"/>
</dbReference>
<dbReference type="InterPro" id="IPR014043">
    <property type="entry name" value="Acyl_transferase_dom"/>
</dbReference>
<dbReference type="Gene3D" id="3.40.50.980">
    <property type="match status" value="2"/>
</dbReference>
<evidence type="ECO:0000256" key="3">
    <source>
        <dbReference type="ARBA" id="ARBA00022450"/>
    </source>
</evidence>
<dbReference type="CDD" id="cd12116">
    <property type="entry name" value="A_NRPS_Ta1_like"/>
    <property type="match status" value="1"/>
</dbReference>
<feature type="region of interest" description="Disordered" evidence="8">
    <location>
        <begin position="2636"/>
        <end position="2656"/>
    </location>
</feature>
<accession>A0ABW0IJK5</accession>
<dbReference type="Gene3D" id="3.40.366.10">
    <property type="entry name" value="Malonyl-Coenzyme A Acyl Carrier Protein, domain 2"/>
    <property type="match status" value="1"/>
</dbReference>
<dbReference type="Pfam" id="PF02801">
    <property type="entry name" value="Ketoacyl-synt_C"/>
    <property type="match status" value="1"/>
</dbReference>
<dbReference type="InterPro" id="IPR020841">
    <property type="entry name" value="PKS_Beta-ketoAc_synthase_dom"/>
</dbReference>
<dbReference type="InterPro" id="IPR016039">
    <property type="entry name" value="Thiolase-like"/>
</dbReference>
<dbReference type="PROSITE" id="PS50075">
    <property type="entry name" value="CARRIER"/>
    <property type="match status" value="2"/>
</dbReference>
<evidence type="ECO:0000256" key="6">
    <source>
        <dbReference type="ARBA" id="ARBA00022898"/>
    </source>
</evidence>
<protein>
    <submittedName>
        <fullName evidence="11">Amino acid adenylation domain-containing protein</fullName>
    </submittedName>
</protein>
<comment type="cofactor">
    <cofactor evidence="1">
        <name>pyridoxal 5'-phosphate</name>
        <dbReference type="ChEBI" id="CHEBI:597326"/>
    </cofactor>
</comment>
<dbReference type="SMART" id="SM00825">
    <property type="entry name" value="PKS_KS"/>
    <property type="match status" value="1"/>
</dbReference>
<dbReference type="PROSITE" id="PS52004">
    <property type="entry name" value="KS3_2"/>
    <property type="match status" value="1"/>
</dbReference>
<dbReference type="Pfam" id="PF00501">
    <property type="entry name" value="AMP-binding"/>
    <property type="match status" value="1"/>
</dbReference>
<dbReference type="SUPFAM" id="SSF56801">
    <property type="entry name" value="Acetyl-CoA synthetase-like"/>
    <property type="match status" value="1"/>
</dbReference>
<dbReference type="Pfam" id="PF22621">
    <property type="entry name" value="CurL-like_PKS_C"/>
    <property type="match status" value="1"/>
</dbReference>
<dbReference type="PROSITE" id="PS00606">
    <property type="entry name" value="KS3_1"/>
    <property type="match status" value="1"/>
</dbReference>
<dbReference type="InterPro" id="IPR016036">
    <property type="entry name" value="Malonyl_transacylase_ACP-bd"/>
</dbReference>
<gene>
    <name evidence="11" type="ORF">ACFPOB_02650</name>
</gene>
<evidence type="ECO:0000256" key="4">
    <source>
        <dbReference type="ARBA" id="ARBA00022553"/>
    </source>
</evidence>
<dbReference type="SUPFAM" id="SSF53383">
    <property type="entry name" value="PLP-dependent transferases"/>
    <property type="match status" value="1"/>
</dbReference>